<feature type="region of interest" description="Disordered" evidence="1">
    <location>
        <begin position="259"/>
        <end position="307"/>
    </location>
</feature>
<dbReference type="InterPro" id="IPR040673">
    <property type="entry name" value="CCDC81_HU_dom_2"/>
</dbReference>
<evidence type="ECO:0000259" key="3">
    <source>
        <dbReference type="Pfam" id="PF18289"/>
    </source>
</evidence>
<evidence type="ECO:0000313" key="4">
    <source>
        <dbReference type="EMBL" id="POI19908.1"/>
    </source>
</evidence>
<sequence>WVRSLPRGCEEAGLEPDTSVLFFAEIVAIWDAVSDYILEQMKLDKGVLIPGLGLFAAVTEQFHSKEVAVSVRRPVFQLDIGVLWLQDLQSPTDIIPGEKAAATFPFPPHVRPGVFSLLFGNGWEQQRIACKARDNIKIEQLNYRQLSRATGISLHVVQRCVKETVLLYCHLLRKKTHISFAFKNIDVMMCKDDFLCMRFLCSCITALESNASLIALLHSRIWLDHSADLGSETTAPGIQVLPRFQLAVEKSGAEAAAERKAAVERKMSRGGAAGRLLQKRKTLRPSTSLQCEPGSRLQDEAEKPSAR</sequence>
<comment type="caution">
    <text evidence="4">The sequence shown here is derived from an EMBL/GenBank/DDBJ whole genome shotgun (WGS) entry which is preliminary data.</text>
</comment>
<proteinExistence type="predicted"/>
<feature type="non-terminal residue" evidence="4">
    <location>
        <position position="1"/>
    </location>
</feature>
<accession>A0A2P4S753</accession>
<feature type="domain" description="CCDC81 HU" evidence="3">
    <location>
        <begin position="138"/>
        <end position="209"/>
    </location>
</feature>
<dbReference type="PANTHER" id="PTHR14362">
    <property type="entry name" value="COILED-COIL DOMAIN-CONTAINING PROTEIN 81"/>
    <property type="match status" value="1"/>
</dbReference>
<keyword evidence="5" id="KW-1185">Reference proteome</keyword>
<dbReference type="GO" id="GO:0005815">
    <property type="term" value="C:microtubule organizing center"/>
    <property type="evidence" value="ECO:0007669"/>
    <property type="project" value="TreeGrafter"/>
</dbReference>
<dbReference type="EMBL" id="PPHD01092099">
    <property type="protein sequence ID" value="POI19908.1"/>
    <property type="molecule type" value="Genomic_DNA"/>
</dbReference>
<organism evidence="4 5">
    <name type="scientific">Bambusicola thoracicus</name>
    <name type="common">Chinese bamboo-partridge</name>
    <name type="synonym">Perdix thoracica</name>
    <dbReference type="NCBI Taxonomy" id="9083"/>
    <lineage>
        <taxon>Eukaryota</taxon>
        <taxon>Metazoa</taxon>
        <taxon>Chordata</taxon>
        <taxon>Craniata</taxon>
        <taxon>Vertebrata</taxon>
        <taxon>Euteleostomi</taxon>
        <taxon>Archelosauria</taxon>
        <taxon>Archosauria</taxon>
        <taxon>Dinosauria</taxon>
        <taxon>Saurischia</taxon>
        <taxon>Theropoda</taxon>
        <taxon>Coelurosauria</taxon>
        <taxon>Aves</taxon>
        <taxon>Neognathae</taxon>
        <taxon>Galloanserae</taxon>
        <taxon>Galliformes</taxon>
        <taxon>Phasianidae</taxon>
        <taxon>Perdicinae</taxon>
        <taxon>Bambusicola</taxon>
    </lineage>
</organism>
<gene>
    <name evidence="4" type="ORF">CIB84_016346</name>
</gene>
<dbReference type="InterPro" id="IPR026295">
    <property type="entry name" value="CCD81"/>
</dbReference>
<name>A0A2P4S753_BAMTH</name>
<dbReference type="AlphaFoldDB" id="A0A2P4S753"/>
<dbReference type="PANTHER" id="PTHR14362:SF2">
    <property type="entry name" value="COILED-COIL DOMAIN-CONTAINING PROTEIN 81"/>
    <property type="match status" value="1"/>
</dbReference>
<dbReference type="Proteomes" id="UP000237246">
    <property type="component" value="Unassembled WGS sequence"/>
</dbReference>
<evidence type="ECO:0000259" key="2">
    <source>
        <dbReference type="Pfam" id="PF14908"/>
    </source>
</evidence>
<evidence type="ECO:0008006" key="6">
    <source>
        <dbReference type="Google" id="ProtNLM"/>
    </source>
</evidence>
<feature type="compositionally biased region" description="Basic and acidic residues" evidence="1">
    <location>
        <begin position="297"/>
        <end position="307"/>
    </location>
</feature>
<feature type="domain" description="CCDC81 HU" evidence="2">
    <location>
        <begin position="25"/>
        <end position="79"/>
    </location>
</feature>
<evidence type="ECO:0000313" key="5">
    <source>
        <dbReference type="Proteomes" id="UP000237246"/>
    </source>
</evidence>
<dbReference type="Pfam" id="PF14908">
    <property type="entry name" value="HU-CCDC81_euk_1"/>
    <property type="match status" value="1"/>
</dbReference>
<protein>
    <recommendedName>
        <fullName evidence="6">CCDC81 HU domain-containing protein</fullName>
    </recommendedName>
</protein>
<evidence type="ECO:0000256" key="1">
    <source>
        <dbReference type="SAM" id="MobiDB-lite"/>
    </source>
</evidence>
<dbReference type="OrthoDB" id="125906at2759"/>
<dbReference type="Pfam" id="PF18289">
    <property type="entry name" value="HU-CCDC81_euk_2"/>
    <property type="match status" value="1"/>
</dbReference>
<reference evidence="4 5" key="1">
    <citation type="submission" date="2018-01" db="EMBL/GenBank/DDBJ databases">
        <title>Comparison of the Chinese Bamboo Partridge and Red Junglefowl genome sequences highlights the importance of demography in genome evolution.</title>
        <authorList>
            <person name="Tiley G.P."/>
            <person name="Kimball R.T."/>
            <person name="Braun E.L."/>
            <person name="Burleigh J.G."/>
        </authorList>
    </citation>
    <scope>NUCLEOTIDE SEQUENCE [LARGE SCALE GENOMIC DNA]</scope>
    <source>
        <strain evidence="4">RTK389</strain>
        <tissue evidence="4">Blood</tissue>
    </source>
</reference>
<dbReference type="InterPro" id="IPR028034">
    <property type="entry name" value="HU-CCDC81"/>
</dbReference>